<feature type="domain" description="Zn(2)-C6 fungal-type" evidence="3">
    <location>
        <begin position="9"/>
        <end position="37"/>
    </location>
</feature>
<dbReference type="CDD" id="cd00067">
    <property type="entry name" value="GAL4"/>
    <property type="match status" value="1"/>
</dbReference>
<dbReference type="OrthoDB" id="4314040at2759"/>
<dbReference type="EMBL" id="MU005574">
    <property type="protein sequence ID" value="KAF2687653.1"/>
    <property type="molecule type" value="Genomic_DNA"/>
</dbReference>
<dbReference type="GO" id="GO:0000981">
    <property type="term" value="F:DNA-binding transcription factor activity, RNA polymerase II-specific"/>
    <property type="evidence" value="ECO:0007669"/>
    <property type="project" value="InterPro"/>
</dbReference>
<dbReference type="SUPFAM" id="SSF57701">
    <property type="entry name" value="Zn2/Cys6 DNA-binding domain"/>
    <property type="match status" value="1"/>
</dbReference>
<feature type="region of interest" description="Disordered" evidence="2">
    <location>
        <begin position="94"/>
        <end position="135"/>
    </location>
</feature>
<gene>
    <name evidence="4" type="ORF">K458DRAFT_414729</name>
</gene>
<dbReference type="GO" id="GO:0008270">
    <property type="term" value="F:zinc ion binding"/>
    <property type="evidence" value="ECO:0007669"/>
    <property type="project" value="InterPro"/>
</dbReference>
<evidence type="ECO:0000256" key="2">
    <source>
        <dbReference type="SAM" id="MobiDB-lite"/>
    </source>
</evidence>
<dbReference type="InterPro" id="IPR021858">
    <property type="entry name" value="Fun_TF"/>
</dbReference>
<sequence length="578" mass="63935">MVGVPKSTGCFICRKRKIKCDETWPSCINCGKNGKSCPGPPARHTFKDLGPRLNSHNGVVSVEELSGVLDPRNRRLMQLNEKWSENGAVIHKFRISHKGQDQSRKVSRSPRPSSKSPSQSPQSPFNRQPSPSQHQELARALLEAMSTGGVGHRMSAFGPFIREVPGRIGHNPALDAAVACLVHAHASLVHKKPGNEIANPQLYLRAVQTLQTCLEDPQQGRSPNTLCASVLLGLVEALAGPRVNNRYLAHVGGAGRLMELQGPEQCRDSFAKEMLRFNRGGIIITSIYKRAPCFLTSPEWRDIAFDKTGLSFDDCLYTDILLAMANFPALLNELKGLDALAIPPMSDLLSYDFSLPMNMNADDQSTSYPSLDLSNDPFDPNLDLFTQNFNADTSHEYSTARINLVNKLHQLKGELNALGTHLTAKLADGSAAIELPAIEDGSPVPTAFHFSNWRVTVAYNCYWALLILTNKIIMKLLPPYDPTHYALEAECRTVALEICKTWEDAWTSKPIGAFHTGLSFVMAYEFCTTDVREWILRGLNALLDHQNVETFRWSDDVIAMMSGKLCGEGPDLVFSHVK</sequence>
<dbReference type="Pfam" id="PF00172">
    <property type="entry name" value="Zn_clus"/>
    <property type="match status" value="1"/>
</dbReference>
<evidence type="ECO:0000313" key="5">
    <source>
        <dbReference type="Proteomes" id="UP000799291"/>
    </source>
</evidence>
<dbReference type="Proteomes" id="UP000799291">
    <property type="component" value="Unassembled WGS sequence"/>
</dbReference>
<dbReference type="AlphaFoldDB" id="A0A6G1JBZ0"/>
<evidence type="ECO:0000259" key="3">
    <source>
        <dbReference type="PROSITE" id="PS50048"/>
    </source>
</evidence>
<dbReference type="PROSITE" id="PS00463">
    <property type="entry name" value="ZN2_CY6_FUNGAL_1"/>
    <property type="match status" value="1"/>
</dbReference>
<name>A0A6G1JBZ0_9PLEO</name>
<evidence type="ECO:0000256" key="1">
    <source>
        <dbReference type="ARBA" id="ARBA00023242"/>
    </source>
</evidence>
<proteinExistence type="predicted"/>
<feature type="compositionally biased region" description="Low complexity" evidence="2">
    <location>
        <begin position="109"/>
        <end position="133"/>
    </location>
</feature>
<dbReference type="InterPro" id="IPR053178">
    <property type="entry name" value="Osmoadaptation_assoc"/>
</dbReference>
<reference evidence="4" key="1">
    <citation type="journal article" date="2020" name="Stud. Mycol.">
        <title>101 Dothideomycetes genomes: a test case for predicting lifestyles and emergence of pathogens.</title>
        <authorList>
            <person name="Haridas S."/>
            <person name="Albert R."/>
            <person name="Binder M."/>
            <person name="Bloem J."/>
            <person name="Labutti K."/>
            <person name="Salamov A."/>
            <person name="Andreopoulos B."/>
            <person name="Baker S."/>
            <person name="Barry K."/>
            <person name="Bills G."/>
            <person name="Bluhm B."/>
            <person name="Cannon C."/>
            <person name="Castanera R."/>
            <person name="Culley D."/>
            <person name="Daum C."/>
            <person name="Ezra D."/>
            <person name="Gonzalez J."/>
            <person name="Henrissat B."/>
            <person name="Kuo A."/>
            <person name="Liang C."/>
            <person name="Lipzen A."/>
            <person name="Lutzoni F."/>
            <person name="Magnuson J."/>
            <person name="Mondo S."/>
            <person name="Nolan M."/>
            <person name="Ohm R."/>
            <person name="Pangilinan J."/>
            <person name="Park H.-J."/>
            <person name="Ramirez L."/>
            <person name="Alfaro M."/>
            <person name="Sun H."/>
            <person name="Tritt A."/>
            <person name="Yoshinaga Y."/>
            <person name="Zwiers L.-H."/>
            <person name="Turgeon B."/>
            <person name="Goodwin S."/>
            <person name="Spatafora J."/>
            <person name="Crous P."/>
            <person name="Grigoriev I."/>
        </authorList>
    </citation>
    <scope>NUCLEOTIDE SEQUENCE</scope>
    <source>
        <strain evidence="4">CBS 122367</strain>
    </source>
</reference>
<accession>A0A6G1JBZ0</accession>
<keyword evidence="5" id="KW-1185">Reference proteome</keyword>
<dbReference type="PROSITE" id="PS50048">
    <property type="entry name" value="ZN2_CY6_FUNGAL_2"/>
    <property type="match status" value="1"/>
</dbReference>
<protein>
    <recommendedName>
        <fullName evidence="3">Zn(2)-C6 fungal-type domain-containing protein</fullName>
    </recommendedName>
</protein>
<keyword evidence="1" id="KW-0539">Nucleus</keyword>
<evidence type="ECO:0000313" key="4">
    <source>
        <dbReference type="EMBL" id="KAF2687653.1"/>
    </source>
</evidence>
<dbReference type="Gene3D" id="4.10.240.10">
    <property type="entry name" value="Zn(2)-C6 fungal-type DNA-binding domain"/>
    <property type="match status" value="1"/>
</dbReference>
<dbReference type="InterPro" id="IPR001138">
    <property type="entry name" value="Zn2Cys6_DnaBD"/>
</dbReference>
<dbReference type="InterPro" id="IPR036864">
    <property type="entry name" value="Zn2-C6_fun-type_DNA-bd_sf"/>
</dbReference>
<dbReference type="SMART" id="SM00066">
    <property type="entry name" value="GAL4"/>
    <property type="match status" value="1"/>
</dbReference>
<dbReference type="Pfam" id="PF11951">
    <property type="entry name" value="Fungal_trans_2"/>
    <property type="match status" value="1"/>
</dbReference>
<dbReference type="PANTHER" id="PTHR38111">
    <property type="entry name" value="ZN(2)-C6 FUNGAL-TYPE DOMAIN-CONTAINING PROTEIN-RELATED"/>
    <property type="match status" value="1"/>
</dbReference>
<organism evidence="4 5">
    <name type="scientific">Lentithecium fluviatile CBS 122367</name>
    <dbReference type="NCBI Taxonomy" id="1168545"/>
    <lineage>
        <taxon>Eukaryota</taxon>
        <taxon>Fungi</taxon>
        <taxon>Dikarya</taxon>
        <taxon>Ascomycota</taxon>
        <taxon>Pezizomycotina</taxon>
        <taxon>Dothideomycetes</taxon>
        <taxon>Pleosporomycetidae</taxon>
        <taxon>Pleosporales</taxon>
        <taxon>Massarineae</taxon>
        <taxon>Lentitheciaceae</taxon>
        <taxon>Lentithecium</taxon>
    </lineage>
</organism>
<dbReference type="PANTHER" id="PTHR38111:SF5">
    <property type="entry name" value="TRANSCRIPTION FACTOR DOMAIN-CONTAINING PROTEIN"/>
    <property type="match status" value="1"/>
</dbReference>